<organism evidence="2">
    <name type="scientific">marine sediment metagenome</name>
    <dbReference type="NCBI Taxonomy" id="412755"/>
    <lineage>
        <taxon>unclassified sequences</taxon>
        <taxon>metagenomes</taxon>
        <taxon>ecological metagenomes</taxon>
    </lineage>
</organism>
<dbReference type="AlphaFoldDB" id="X1S1K7"/>
<proteinExistence type="predicted"/>
<evidence type="ECO:0000256" key="1">
    <source>
        <dbReference type="SAM" id="MobiDB-lite"/>
    </source>
</evidence>
<evidence type="ECO:0000313" key="2">
    <source>
        <dbReference type="EMBL" id="GAI69330.1"/>
    </source>
</evidence>
<accession>X1S1K7</accession>
<feature type="region of interest" description="Disordered" evidence="1">
    <location>
        <begin position="147"/>
        <end position="171"/>
    </location>
</feature>
<gene>
    <name evidence="2" type="ORF">S12H4_09094</name>
</gene>
<comment type="caution">
    <text evidence="2">The sequence shown here is derived from an EMBL/GenBank/DDBJ whole genome shotgun (WGS) entry which is preliminary data.</text>
</comment>
<name>X1S1K7_9ZZZZ</name>
<sequence>MDTPNYIKSLIIPRNGQKARDRRAWGIELSRVWLPFLTACNTAGELAVPADALGAPLRLAYNADGSVKFSKTGRPVFRVARDIADNVRLIKDNFTANLLDYASTVMDEMPDQFQAQIDRAQKAGAPIVQRDTRSLDKAVALATEQALKEAKSPKAAAPPKGEKEPVAATAS</sequence>
<reference evidence="2" key="1">
    <citation type="journal article" date="2014" name="Front. Microbiol.">
        <title>High frequency of phylogenetically diverse reductive dehalogenase-homologous genes in deep subseafloor sedimentary metagenomes.</title>
        <authorList>
            <person name="Kawai M."/>
            <person name="Futagami T."/>
            <person name="Toyoda A."/>
            <person name="Takaki Y."/>
            <person name="Nishi S."/>
            <person name="Hori S."/>
            <person name="Arai W."/>
            <person name="Tsubouchi T."/>
            <person name="Morono Y."/>
            <person name="Uchiyama I."/>
            <person name="Ito T."/>
            <person name="Fujiyama A."/>
            <person name="Inagaki F."/>
            <person name="Takami H."/>
        </authorList>
    </citation>
    <scope>NUCLEOTIDE SEQUENCE</scope>
    <source>
        <strain evidence="2">Expedition CK06-06</strain>
    </source>
</reference>
<protein>
    <submittedName>
        <fullName evidence="2">Uncharacterized protein</fullName>
    </submittedName>
</protein>
<dbReference type="EMBL" id="BARW01003628">
    <property type="protein sequence ID" value="GAI69330.1"/>
    <property type="molecule type" value="Genomic_DNA"/>
</dbReference>